<dbReference type="AlphaFoldDB" id="A0A0N4V7F1"/>
<sequence length="659" mass="75712">MDVEDQRSCENSCNFLQKIYVEKPGVCPTPQRFLPSDECSALCQFDGDCSEAQKCCTVGCSRKCVKVKKQDIRLLPIPTGISVSERKRKRSAIIRWVMQKMSPNQILTNANLYVIQWRWSVHKDENKMTEWQTIMMKNKLYAIMKHLLSPGRYYQFRVAAVNQYGSRGFSNSSAIFKLSKEARAPGQPNNIVLGDLNRDSKGLWSQRVSWKPPLSDFPIKNYVLTWYKSTPEEANSYEDSVRRKTELNQQGKRSALMYHDENEEEDGFVGPQRMSTVVSSYSTSADIPALPPASVFLVEIHAVVDSSDGELRGERGVIFIRTPDETVINTSEQSYSESTELVTPDSVDAEANVSISNQRLPQLQIQLPRYEYGNLKTGINWSKHPYCFSSNHIYVVRWRLTACQPFFNQQKTYYDLDLSGRDWYSVKTKKCSTEVDELDFLCYYEVEVKTLEEDELVAQGGFKTNSCVQTPSDHKVPCDTGRVRCTADSYYAKCVWSFFSNTDGEENELQQTVGFRITITDTATMKTNETILPATVYNMEYHNLLPHRVYNIIAQTITKYGIKETLRTSFKTSPISGVQKAKKQDSSLNKNVIDELKSEYERDENRNNLEMETLSVDRIIELPLEGGGSEGIFVPSIRWYLKPLYLMFMFWVLRLRLFV</sequence>
<dbReference type="GO" id="GO:0009986">
    <property type="term" value="C:cell surface"/>
    <property type="evidence" value="ECO:0007669"/>
    <property type="project" value="TreeGrafter"/>
</dbReference>
<dbReference type="EMBL" id="UXUI01008284">
    <property type="protein sequence ID" value="VDD91076.1"/>
    <property type="molecule type" value="Genomic_DNA"/>
</dbReference>
<reference evidence="4 5" key="2">
    <citation type="submission" date="2018-10" db="EMBL/GenBank/DDBJ databases">
        <authorList>
            <consortium name="Pathogen Informatics"/>
        </authorList>
    </citation>
    <scope>NUCLEOTIDE SEQUENCE [LARGE SCALE GENOMIC DNA]</scope>
</reference>
<feature type="region of interest" description="Disordered" evidence="1">
    <location>
        <begin position="246"/>
        <end position="268"/>
    </location>
</feature>
<dbReference type="InterPro" id="IPR036116">
    <property type="entry name" value="FN3_sf"/>
</dbReference>
<dbReference type="InterPro" id="IPR042447">
    <property type="entry name" value="Anosmin-1"/>
</dbReference>
<dbReference type="PROSITE" id="PS51390">
    <property type="entry name" value="WAP"/>
    <property type="match status" value="1"/>
</dbReference>
<evidence type="ECO:0000313" key="6">
    <source>
        <dbReference type="WBParaSite" id="EVEC_0000621601-mRNA-1"/>
    </source>
</evidence>
<dbReference type="InterPro" id="IPR008197">
    <property type="entry name" value="WAP_dom"/>
</dbReference>
<dbReference type="PANTHER" id="PTHR14131:SF5">
    <property type="entry name" value="ANOSMIN-1"/>
    <property type="match status" value="1"/>
</dbReference>
<organism evidence="6">
    <name type="scientific">Enterobius vermicularis</name>
    <name type="common">Human pinworm</name>
    <dbReference type="NCBI Taxonomy" id="51028"/>
    <lineage>
        <taxon>Eukaryota</taxon>
        <taxon>Metazoa</taxon>
        <taxon>Ecdysozoa</taxon>
        <taxon>Nematoda</taxon>
        <taxon>Chromadorea</taxon>
        <taxon>Rhabditida</taxon>
        <taxon>Spirurina</taxon>
        <taxon>Oxyuridomorpha</taxon>
        <taxon>Oxyuroidea</taxon>
        <taxon>Oxyuridae</taxon>
        <taxon>Enterobius</taxon>
    </lineage>
</organism>
<name>A0A0N4V7F1_ENTVE</name>
<keyword evidence="5" id="KW-1185">Reference proteome</keyword>
<dbReference type="CDD" id="cd00063">
    <property type="entry name" value="FN3"/>
    <property type="match status" value="1"/>
</dbReference>
<dbReference type="GO" id="GO:0030414">
    <property type="term" value="F:peptidase inhibitor activity"/>
    <property type="evidence" value="ECO:0007669"/>
    <property type="project" value="InterPro"/>
</dbReference>
<dbReference type="OrthoDB" id="4473401at2759"/>
<proteinExistence type="predicted"/>
<dbReference type="GO" id="GO:0005576">
    <property type="term" value="C:extracellular region"/>
    <property type="evidence" value="ECO:0007669"/>
    <property type="project" value="InterPro"/>
</dbReference>
<dbReference type="Gene3D" id="4.10.75.10">
    <property type="entry name" value="Elafin-like"/>
    <property type="match status" value="1"/>
</dbReference>
<dbReference type="Gene3D" id="2.60.40.10">
    <property type="entry name" value="Immunoglobulins"/>
    <property type="match status" value="1"/>
</dbReference>
<accession>A0A0N4V7F1</accession>
<dbReference type="Proteomes" id="UP000274131">
    <property type="component" value="Unassembled WGS sequence"/>
</dbReference>
<dbReference type="Pfam" id="PF00095">
    <property type="entry name" value="WAP"/>
    <property type="match status" value="1"/>
</dbReference>
<dbReference type="InterPro" id="IPR036645">
    <property type="entry name" value="Elafin-like_sf"/>
</dbReference>
<dbReference type="PROSITE" id="PS50853">
    <property type="entry name" value="FN3"/>
    <property type="match status" value="1"/>
</dbReference>
<dbReference type="GO" id="GO:0030182">
    <property type="term" value="P:neuron differentiation"/>
    <property type="evidence" value="ECO:0007669"/>
    <property type="project" value="TreeGrafter"/>
</dbReference>
<evidence type="ECO:0000313" key="4">
    <source>
        <dbReference type="EMBL" id="VDD91076.1"/>
    </source>
</evidence>
<evidence type="ECO:0000313" key="5">
    <source>
        <dbReference type="Proteomes" id="UP000274131"/>
    </source>
</evidence>
<gene>
    <name evidence="4" type="ORF">EVEC_LOCUS5827</name>
</gene>
<dbReference type="SUPFAM" id="SSF57256">
    <property type="entry name" value="Elafin-like"/>
    <property type="match status" value="1"/>
</dbReference>
<dbReference type="WBParaSite" id="EVEC_0000621601-mRNA-1">
    <property type="protein sequence ID" value="EVEC_0000621601-mRNA-1"/>
    <property type="gene ID" value="EVEC_0000621601"/>
</dbReference>
<evidence type="ECO:0000259" key="3">
    <source>
        <dbReference type="PROSITE" id="PS51390"/>
    </source>
</evidence>
<feature type="domain" description="WAP" evidence="3">
    <location>
        <begin position="20"/>
        <end position="68"/>
    </location>
</feature>
<dbReference type="SMART" id="SM00060">
    <property type="entry name" value="FN3"/>
    <property type="match status" value="2"/>
</dbReference>
<evidence type="ECO:0000256" key="1">
    <source>
        <dbReference type="SAM" id="MobiDB-lite"/>
    </source>
</evidence>
<reference evidence="6" key="1">
    <citation type="submission" date="2017-02" db="UniProtKB">
        <authorList>
            <consortium name="WormBaseParasite"/>
        </authorList>
    </citation>
    <scope>IDENTIFICATION</scope>
</reference>
<dbReference type="SUPFAM" id="SSF49265">
    <property type="entry name" value="Fibronectin type III"/>
    <property type="match status" value="1"/>
</dbReference>
<dbReference type="STRING" id="51028.A0A0N4V7F1"/>
<dbReference type="InterPro" id="IPR003961">
    <property type="entry name" value="FN3_dom"/>
</dbReference>
<dbReference type="InterPro" id="IPR013783">
    <property type="entry name" value="Ig-like_fold"/>
</dbReference>
<dbReference type="SMART" id="SM00217">
    <property type="entry name" value="WAP"/>
    <property type="match status" value="1"/>
</dbReference>
<dbReference type="PANTHER" id="PTHR14131">
    <property type="entry name" value="ANOSMIN"/>
    <property type="match status" value="1"/>
</dbReference>
<protein>
    <submittedName>
        <fullName evidence="6">WAP domain-containing protein</fullName>
    </submittedName>
</protein>
<dbReference type="CDD" id="cd00199">
    <property type="entry name" value="WAP"/>
    <property type="match status" value="1"/>
</dbReference>
<feature type="domain" description="Fibronectin type-III" evidence="2">
    <location>
        <begin position="77"/>
        <end position="182"/>
    </location>
</feature>
<evidence type="ECO:0000259" key="2">
    <source>
        <dbReference type="PROSITE" id="PS50853"/>
    </source>
</evidence>